<feature type="region of interest" description="Disordered" evidence="7">
    <location>
        <begin position="58"/>
        <end position="78"/>
    </location>
</feature>
<dbReference type="GO" id="GO:0016281">
    <property type="term" value="C:eukaryotic translation initiation factor 4F complex"/>
    <property type="evidence" value="ECO:0007669"/>
    <property type="project" value="TreeGrafter"/>
</dbReference>
<dbReference type="Gene3D" id="3.30.760.10">
    <property type="entry name" value="RNA Cap, Translation Initiation Factor Eif4e"/>
    <property type="match status" value="1"/>
</dbReference>
<dbReference type="AlphaFoldDB" id="A0A077YZ41"/>
<dbReference type="Proteomes" id="UP000030665">
    <property type="component" value="Unassembled WGS sequence"/>
</dbReference>
<dbReference type="GO" id="GO:0003743">
    <property type="term" value="F:translation initiation factor activity"/>
    <property type="evidence" value="ECO:0007669"/>
    <property type="project" value="UniProtKB-KW"/>
</dbReference>
<reference evidence="8" key="2">
    <citation type="submission" date="2014-03" db="EMBL/GenBank/DDBJ databases">
        <title>The whipworm genome and dual-species transcriptomics of an intimate host-pathogen interaction.</title>
        <authorList>
            <person name="Foth B.J."/>
            <person name="Tsai I.J."/>
            <person name="Reid A.J."/>
            <person name="Bancroft A.J."/>
            <person name="Nichol S."/>
            <person name="Tracey A."/>
            <person name="Holroyd N."/>
            <person name="Cotton J.A."/>
            <person name="Stanley E.J."/>
            <person name="Zarowiecki M."/>
            <person name="Liu J.Z."/>
            <person name="Huckvale T."/>
            <person name="Cooper P.J."/>
            <person name="Grencis R.K."/>
            <person name="Berriman M."/>
        </authorList>
    </citation>
    <scope>NUCLEOTIDE SEQUENCE [LARGE SCALE GENOMIC DNA]</scope>
</reference>
<evidence type="ECO:0000256" key="2">
    <source>
        <dbReference type="ARBA" id="ARBA00022540"/>
    </source>
</evidence>
<protein>
    <submittedName>
        <fullName evidence="8">Translation initiation factor 4E</fullName>
    </submittedName>
</protein>
<feature type="region of interest" description="Disordered" evidence="7">
    <location>
        <begin position="1"/>
        <end position="34"/>
    </location>
</feature>
<sequence length="246" mass="28265">MHTDDQKSLDEKSKMTMPSTSQTLDGIPQSSADMSDQNLLESGISWLSMTQMLRSKLQVHERPAKTLPRSRNRSKPKNPFQEEWALWLWEWDHQADPDHPHEGTLSKLGTFGTACDFWTVFNGVKRVNMMPWRSECYLFKESFDPTVPRSIQADEGHWIARFDPAHHQAVDRYWMMTIIAITEGKLQGYGETLLGAGLAIRENGDMITVWTKRNNGLEKPRKGLGDMLRMVLGAKKSFRYVSHQSI</sequence>
<dbReference type="Pfam" id="PF01652">
    <property type="entry name" value="IF4E"/>
    <property type="match status" value="1"/>
</dbReference>
<proteinExistence type="inferred from homology"/>
<keyword evidence="2 6" id="KW-0396">Initiation factor</keyword>
<dbReference type="GO" id="GO:0006417">
    <property type="term" value="P:regulation of translation"/>
    <property type="evidence" value="ECO:0007669"/>
    <property type="project" value="UniProtKB-KW"/>
</dbReference>
<keyword evidence="5 6" id="KW-0648">Protein biosynthesis</keyword>
<dbReference type="PANTHER" id="PTHR11960">
    <property type="entry name" value="EUKARYOTIC TRANSLATION INITIATION FACTOR 4E RELATED"/>
    <property type="match status" value="1"/>
</dbReference>
<dbReference type="SUPFAM" id="SSF55418">
    <property type="entry name" value="eIF4e-like"/>
    <property type="match status" value="1"/>
</dbReference>
<keyword evidence="9" id="KW-1185">Reference proteome</keyword>
<dbReference type="OrthoDB" id="590761at2759"/>
<evidence type="ECO:0000313" key="9">
    <source>
        <dbReference type="Proteomes" id="UP000030665"/>
    </source>
</evidence>
<evidence type="ECO:0000256" key="3">
    <source>
        <dbReference type="ARBA" id="ARBA00022845"/>
    </source>
</evidence>
<dbReference type="InterPro" id="IPR001040">
    <property type="entry name" value="TIF_eIF_4E"/>
</dbReference>
<evidence type="ECO:0000256" key="6">
    <source>
        <dbReference type="RuleBase" id="RU004374"/>
    </source>
</evidence>
<evidence type="ECO:0000256" key="5">
    <source>
        <dbReference type="ARBA" id="ARBA00022917"/>
    </source>
</evidence>
<name>A0A077YZ41_TRITR</name>
<comment type="similarity">
    <text evidence="1 6">Belongs to the eukaryotic initiation factor 4E family.</text>
</comment>
<feature type="compositionally biased region" description="Basic and acidic residues" evidence="7">
    <location>
        <begin position="1"/>
        <end position="14"/>
    </location>
</feature>
<dbReference type="GO" id="GO:0000340">
    <property type="term" value="F:RNA 7-methylguanosine cap binding"/>
    <property type="evidence" value="ECO:0007669"/>
    <property type="project" value="TreeGrafter"/>
</dbReference>
<reference evidence="8" key="1">
    <citation type="submission" date="2014-01" db="EMBL/GenBank/DDBJ databases">
        <authorList>
            <person name="Aslett M."/>
        </authorList>
    </citation>
    <scope>NUCLEOTIDE SEQUENCE</scope>
</reference>
<dbReference type="InterPro" id="IPR023398">
    <property type="entry name" value="TIF_eIF4e-like"/>
</dbReference>
<dbReference type="STRING" id="36087.A0A077YZ41"/>
<organism evidence="8 9">
    <name type="scientific">Trichuris trichiura</name>
    <name type="common">Whipworm</name>
    <name type="synonym">Trichocephalus trichiurus</name>
    <dbReference type="NCBI Taxonomy" id="36087"/>
    <lineage>
        <taxon>Eukaryota</taxon>
        <taxon>Metazoa</taxon>
        <taxon>Ecdysozoa</taxon>
        <taxon>Nematoda</taxon>
        <taxon>Enoplea</taxon>
        <taxon>Dorylaimia</taxon>
        <taxon>Trichinellida</taxon>
        <taxon>Trichuridae</taxon>
        <taxon>Trichuris</taxon>
    </lineage>
</organism>
<evidence type="ECO:0000256" key="7">
    <source>
        <dbReference type="SAM" id="MobiDB-lite"/>
    </source>
</evidence>
<evidence type="ECO:0000313" key="8">
    <source>
        <dbReference type="EMBL" id="CDW52718.1"/>
    </source>
</evidence>
<dbReference type="EMBL" id="HG805829">
    <property type="protein sequence ID" value="CDW52718.1"/>
    <property type="molecule type" value="Genomic_DNA"/>
</dbReference>
<evidence type="ECO:0000256" key="1">
    <source>
        <dbReference type="ARBA" id="ARBA00009860"/>
    </source>
</evidence>
<keyword evidence="3" id="KW-0810">Translation regulation</keyword>
<feature type="compositionally biased region" description="Polar residues" evidence="7">
    <location>
        <begin position="16"/>
        <end position="34"/>
    </location>
</feature>
<keyword evidence="4 6" id="KW-0694">RNA-binding</keyword>
<evidence type="ECO:0000256" key="4">
    <source>
        <dbReference type="ARBA" id="ARBA00022884"/>
    </source>
</evidence>
<gene>
    <name evidence="8" type="ORF">TTRE_0000098001</name>
</gene>
<accession>A0A077YZ41</accession>
<dbReference type="PANTHER" id="PTHR11960:SF8">
    <property type="entry name" value="EUKARYOTIC TRANSLATION INITIATION FACTOR 4E1-RELATED"/>
    <property type="match status" value="1"/>
</dbReference>